<reference evidence="4 5" key="1">
    <citation type="submission" date="2024-01" db="EMBL/GenBank/DDBJ databases">
        <title>A draft genome for the cacao thread blight pathogen Marasmiellus scandens.</title>
        <authorList>
            <person name="Baruah I.K."/>
            <person name="Leung J."/>
            <person name="Bukari Y."/>
            <person name="Amoako-Attah I."/>
            <person name="Meinhardt L.W."/>
            <person name="Bailey B.A."/>
            <person name="Cohen S.P."/>
        </authorList>
    </citation>
    <scope>NUCLEOTIDE SEQUENCE [LARGE SCALE GENOMIC DNA]</scope>
    <source>
        <strain evidence="4 5">GH-19</strain>
    </source>
</reference>
<evidence type="ECO:0000313" key="3">
    <source>
        <dbReference type="EMBL" id="KAK7463647.1"/>
    </source>
</evidence>
<evidence type="ECO:0000256" key="1">
    <source>
        <dbReference type="SAM" id="Coils"/>
    </source>
</evidence>
<sequence>MSIMKPDPSISVSIPSIAGDIPSQESGSRSTSTSSAVRSNILHPYARLYAKKDEAKRRKIWNHALEKSIFSTLELSTMGAPQRRTIYIASLENHVDKLHSQLLNLGFWPVSFDQLEPFKGLNSRTAKSMVATLQHEASQTKLKLLELQRANDNLERELMQKRPNNGLNRLDYQIS</sequence>
<dbReference type="Proteomes" id="UP001498398">
    <property type="component" value="Unassembled WGS sequence"/>
</dbReference>
<evidence type="ECO:0000313" key="4">
    <source>
        <dbReference type="EMBL" id="KAK7465615.1"/>
    </source>
</evidence>
<name>A0ABR1JWE2_9AGAR</name>
<keyword evidence="5" id="KW-1185">Reference proteome</keyword>
<dbReference type="EMBL" id="JBANRG010000009">
    <property type="protein sequence ID" value="KAK7463647.1"/>
    <property type="molecule type" value="Genomic_DNA"/>
</dbReference>
<comment type="caution">
    <text evidence="4">The sequence shown here is derived from an EMBL/GenBank/DDBJ whole genome shotgun (WGS) entry which is preliminary data.</text>
</comment>
<feature type="region of interest" description="Disordered" evidence="2">
    <location>
        <begin position="1"/>
        <end position="35"/>
    </location>
</feature>
<proteinExistence type="predicted"/>
<gene>
    <name evidence="4" type="ORF">VKT23_005588</name>
    <name evidence="3" type="ORF">VKT23_006991</name>
</gene>
<dbReference type="EMBL" id="JBANRG010000006">
    <property type="protein sequence ID" value="KAK7465615.1"/>
    <property type="molecule type" value="Genomic_DNA"/>
</dbReference>
<evidence type="ECO:0000313" key="5">
    <source>
        <dbReference type="Proteomes" id="UP001498398"/>
    </source>
</evidence>
<accession>A0ABR1JWE2</accession>
<protein>
    <submittedName>
        <fullName evidence="4">Uncharacterized protein</fullName>
    </submittedName>
</protein>
<feature type="coiled-coil region" evidence="1">
    <location>
        <begin position="130"/>
        <end position="157"/>
    </location>
</feature>
<keyword evidence="1" id="KW-0175">Coiled coil</keyword>
<organism evidence="4 5">
    <name type="scientific">Marasmiellus scandens</name>
    <dbReference type="NCBI Taxonomy" id="2682957"/>
    <lineage>
        <taxon>Eukaryota</taxon>
        <taxon>Fungi</taxon>
        <taxon>Dikarya</taxon>
        <taxon>Basidiomycota</taxon>
        <taxon>Agaricomycotina</taxon>
        <taxon>Agaricomycetes</taxon>
        <taxon>Agaricomycetidae</taxon>
        <taxon>Agaricales</taxon>
        <taxon>Marasmiineae</taxon>
        <taxon>Omphalotaceae</taxon>
        <taxon>Marasmiellus</taxon>
    </lineage>
</organism>
<evidence type="ECO:0000256" key="2">
    <source>
        <dbReference type="SAM" id="MobiDB-lite"/>
    </source>
</evidence>